<sequence>MGSKAFMLIILAIFLVITSEVAARELAQRSTTSLDNEHANDAKLLGIGFQGYLGDGTGGLPGLGGGLPGLGGGLPEFGGLPGFGGLSRLGIGGVGFPWGGYGGGGGYYGGYPRGGYGEFYPGVGYGGGGYPRGGWYGGLPRN</sequence>
<proteinExistence type="predicted"/>
<dbReference type="Proteomes" id="UP001371456">
    <property type="component" value="Unassembled WGS sequence"/>
</dbReference>
<dbReference type="PANTHER" id="PTHR37389">
    <property type="entry name" value="NODULIN-24"/>
    <property type="match status" value="1"/>
</dbReference>
<feature type="chain" id="PRO_5042982737" description="Glycine-rich protein" evidence="1">
    <location>
        <begin position="24"/>
        <end position="142"/>
    </location>
</feature>
<dbReference type="EMBL" id="JBANQN010000009">
    <property type="protein sequence ID" value="KAK6781311.1"/>
    <property type="molecule type" value="Genomic_DNA"/>
</dbReference>
<evidence type="ECO:0000313" key="2">
    <source>
        <dbReference type="EMBL" id="KAK6781311.1"/>
    </source>
</evidence>
<gene>
    <name evidence="2" type="ORF">RDI58_023495</name>
</gene>
<organism evidence="2 3">
    <name type="scientific">Solanum bulbocastanum</name>
    <name type="common">Wild potato</name>
    <dbReference type="NCBI Taxonomy" id="147425"/>
    <lineage>
        <taxon>Eukaryota</taxon>
        <taxon>Viridiplantae</taxon>
        <taxon>Streptophyta</taxon>
        <taxon>Embryophyta</taxon>
        <taxon>Tracheophyta</taxon>
        <taxon>Spermatophyta</taxon>
        <taxon>Magnoliopsida</taxon>
        <taxon>eudicotyledons</taxon>
        <taxon>Gunneridae</taxon>
        <taxon>Pentapetalae</taxon>
        <taxon>asterids</taxon>
        <taxon>lamiids</taxon>
        <taxon>Solanales</taxon>
        <taxon>Solanaceae</taxon>
        <taxon>Solanoideae</taxon>
        <taxon>Solaneae</taxon>
        <taxon>Solanum</taxon>
    </lineage>
</organism>
<dbReference type="InterPro" id="IPR010800">
    <property type="entry name" value="GRP"/>
</dbReference>
<evidence type="ECO:0008006" key="4">
    <source>
        <dbReference type="Google" id="ProtNLM"/>
    </source>
</evidence>
<dbReference type="AlphaFoldDB" id="A0AAN8TCN6"/>
<dbReference type="PANTHER" id="PTHR37389:SF13">
    <property type="entry name" value="GLYCINE-RICH PROTEIN"/>
    <property type="match status" value="1"/>
</dbReference>
<evidence type="ECO:0000313" key="3">
    <source>
        <dbReference type="Proteomes" id="UP001371456"/>
    </source>
</evidence>
<reference evidence="2 3" key="1">
    <citation type="submission" date="2024-02" db="EMBL/GenBank/DDBJ databases">
        <title>de novo genome assembly of Solanum bulbocastanum strain 11H21.</title>
        <authorList>
            <person name="Hosaka A.J."/>
        </authorList>
    </citation>
    <scope>NUCLEOTIDE SEQUENCE [LARGE SCALE GENOMIC DNA]</scope>
    <source>
        <tissue evidence="2">Young leaves</tissue>
    </source>
</reference>
<comment type="caution">
    <text evidence="2">The sequence shown here is derived from an EMBL/GenBank/DDBJ whole genome shotgun (WGS) entry which is preliminary data.</text>
</comment>
<protein>
    <recommendedName>
        <fullName evidence="4">Glycine-rich protein</fullName>
    </recommendedName>
</protein>
<evidence type="ECO:0000256" key="1">
    <source>
        <dbReference type="SAM" id="SignalP"/>
    </source>
</evidence>
<accession>A0AAN8TCN6</accession>
<feature type="signal peptide" evidence="1">
    <location>
        <begin position="1"/>
        <end position="23"/>
    </location>
</feature>
<keyword evidence="3" id="KW-1185">Reference proteome</keyword>
<keyword evidence="1" id="KW-0732">Signal</keyword>
<name>A0AAN8TCN6_SOLBU</name>